<gene>
    <name evidence="2" type="primary">gb00605</name>
    <name evidence="2" type="ORF">PR202_gb00605</name>
</gene>
<organism evidence="2 3">
    <name type="scientific">Eleusine coracana subsp. coracana</name>
    <dbReference type="NCBI Taxonomy" id="191504"/>
    <lineage>
        <taxon>Eukaryota</taxon>
        <taxon>Viridiplantae</taxon>
        <taxon>Streptophyta</taxon>
        <taxon>Embryophyta</taxon>
        <taxon>Tracheophyta</taxon>
        <taxon>Spermatophyta</taxon>
        <taxon>Magnoliopsida</taxon>
        <taxon>Liliopsida</taxon>
        <taxon>Poales</taxon>
        <taxon>Poaceae</taxon>
        <taxon>PACMAD clade</taxon>
        <taxon>Chloridoideae</taxon>
        <taxon>Cynodonteae</taxon>
        <taxon>Eleusininae</taxon>
        <taxon>Eleusine</taxon>
    </lineage>
</organism>
<accession>A0AAV5DV96</accession>
<feature type="domain" description="Bifunctional inhibitor/plant lipid transfer protein/seed storage helical" evidence="1">
    <location>
        <begin position="95"/>
        <end position="181"/>
    </location>
</feature>
<dbReference type="SUPFAM" id="SSF47699">
    <property type="entry name" value="Bifunctional inhibitor/lipid-transfer protein/seed storage 2S albumin"/>
    <property type="match status" value="1"/>
</dbReference>
<dbReference type="InterPro" id="IPR036312">
    <property type="entry name" value="Bifun_inhib/LTP/seed_sf"/>
</dbReference>
<evidence type="ECO:0000259" key="1">
    <source>
        <dbReference type="Pfam" id="PF14368"/>
    </source>
</evidence>
<dbReference type="Gene3D" id="1.10.110.10">
    <property type="entry name" value="Plant lipid-transfer and hydrophobic proteins"/>
    <property type="match status" value="1"/>
</dbReference>
<protein>
    <recommendedName>
        <fullName evidence="1">Bifunctional inhibitor/plant lipid transfer protein/seed storage helical domain-containing protein</fullName>
    </recommendedName>
</protein>
<dbReference type="InterPro" id="IPR016140">
    <property type="entry name" value="Bifunc_inhib/LTP/seed_store"/>
</dbReference>
<name>A0AAV5DV96_ELECO</name>
<dbReference type="Proteomes" id="UP001054889">
    <property type="component" value="Unassembled WGS sequence"/>
</dbReference>
<reference evidence="2" key="1">
    <citation type="journal article" date="2018" name="DNA Res.">
        <title>Multiple hybrid de novo genome assembly of finger millet, an orphan allotetraploid crop.</title>
        <authorList>
            <person name="Hatakeyama M."/>
            <person name="Aluri S."/>
            <person name="Balachadran M.T."/>
            <person name="Sivarajan S.R."/>
            <person name="Patrignani A."/>
            <person name="Gruter S."/>
            <person name="Poveda L."/>
            <person name="Shimizu-Inatsugi R."/>
            <person name="Baeten J."/>
            <person name="Francoijs K.J."/>
            <person name="Nataraja K.N."/>
            <person name="Reddy Y.A.N."/>
            <person name="Phadnis S."/>
            <person name="Ravikumar R.L."/>
            <person name="Schlapbach R."/>
            <person name="Sreeman S.M."/>
            <person name="Shimizu K.K."/>
        </authorList>
    </citation>
    <scope>NUCLEOTIDE SEQUENCE</scope>
</reference>
<sequence>MFHQQPPTPSPEPVIKSCRSALATRFVPSCGGFLTNSSATEVANGDVDPMLPAHVANQTRRVDVLTACLVLTAESIASICDEGRGTYVPPMDPLPPPPPAPLVCRPSLAERFVPSCGAYLTNASVTAPSSECCDKIHSFNDSPGTSPYCLCHVADGDADQMLPAPVTNQTRRLHVFEACHYLSADSVSFICIKNKGSDGYKGNTCDRPSPNQFRFAPERVDSDLTCISAGTRTFLRQKEAQGNTGD</sequence>
<dbReference type="AlphaFoldDB" id="A0AAV5DV96"/>
<keyword evidence="3" id="KW-1185">Reference proteome</keyword>
<reference evidence="2" key="2">
    <citation type="submission" date="2021-12" db="EMBL/GenBank/DDBJ databases">
        <title>Resequencing data analysis of finger millet.</title>
        <authorList>
            <person name="Hatakeyama M."/>
            <person name="Aluri S."/>
            <person name="Balachadran M.T."/>
            <person name="Sivarajan S.R."/>
            <person name="Poveda L."/>
            <person name="Shimizu-Inatsugi R."/>
            <person name="Schlapbach R."/>
            <person name="Sreeman S.M."/>
            <person name="Shimizu K.K."/>
        </authorList>
    </citation>
    <scope>NUCLEOTIDE SEQUENCE</scope>
</reference>
<proteinExistence type="predicted"/>
<evidence type="ECO:0000313" key="3">
    <source>
        <dbReference type="Proteomes" id="UP001054889"/>
    </source>
</evidence>
<comment type="caution">
    <text evidence="2">The sequence shown here is derived from an EMBL/GenBank/DDBJ whole genome shotgun (WGS) entry which is preliminary data.</text>
</comment>
<dbReference type="CDD" id="cd00010">
    <property type="entry name" value="AAI_LTSS"/>
    <property type="match status" value="1"/>
</dbReference>
<evidence type="ECO:0000313" key="2">
    <source>
        <dbReference type="EMBL" id="GJN13855.1"/>
    </source>
</evidence>
<dbReference type="EMBL" id="BQKI01000071">
    <property type="protein sequence ID" value="GJN13855.1"/>
    <property type="molecule type" value="Genomic_DNA"/>
</dbReference>
<dbReference type="Pfam" id="PF14368">
    <property type="entry name" value="LTP_2"/>
    <property type="match status" value="1"/>
</dbReference>